<keyword evidence="2 3" id="KW-0472">Membrane</keyword>
<evidence type="ECO:0000256" key="3">
    <source>
        <dbReference type="SAM" id="Phobius"/>
    </source>
</evidence>
<protein>
    <recommendedName>
        <fullName evidence="8">Penicillin-binding protein transpeptidase domain-containing protein</fullName>
    </recommendedName>
</protein>
<gene>
    <name evidence="6" type="ORF">A3C89_00125</name>
</gene>
<organism evidence="6 7">
    <name type="scientific">Candidatus Kaiserbacteria bacterium RIFCSPHIGHO2_02_FULL_50_50</name>
    <dbReference type="NCBI Taxonomy" id="1798492"/>
    <lineage>
        <taxon>Bacteria</taxon>
        <taxon>Candidatus Kaiseribacteriota</taxon>
    </lineage>
</organism>
<dbReference type="AlphaFoldDB" id="A0A1F6DDU8"/>
<keyword evidence="3" id="KW-0812">Transmembrane</keyword>
<accession>A0A1F6DDU8</accession>
<dbReference type="Pfam" id="PF00905">
    <property type="entry name" value="Transpeptidase"/>
    <property type="match status" value="1"/>
</dbReference>
<comment type="caution">
    <text evidence="6">The sequence shown here is derived from an EMBL/GenBank/DDBJ whole genome shotgun (WGS) entry which is preliminary data.</text>
</comment>
<proteinExistence type="predicted"/>
<dbReference type="Gene3D" id="3.40.710.10">
    <property type="entry name" value="DD-peptidase/beta-lactamase superfamily"/>
    <property type="match status" value="1"/>
</dbReference>
<dbReference type="SUPFAM" id="SSF56601">
    <property type="entry name" value="beta-lactamase/transpeptidase-like"/>
    <property type="match status" value="1"/>
</dbReference>
<keyword evidence="3" id="KW-1133">Transmembrane helix</keyword>
<evidence type="ECO:0000259" key="5">
    <source>
        <dbReference type="Pfam" id="PF03717"/>
    </source>
</evidence>
<dbReference type="GO" id="GO:0005886">
    <property type="term" value="C:plasma membrane"/>
    <property type="evidence" value="ECO:0007669"/>
    <property type="project" value="TreeGrafter"/>
</dbReference>
<dbReference type="PANTHER" id="PTHR30627">
    <property type="entry name" value="PEPTIDOGLYCAN D,D-TRANSPEPTIDASE"/>
    <property type="match status" value="1"/>
</dbReference>
<evidence type="ECO:0000313" key="7">
    <source>
        <dbReference type="Proteomes" id="UP000178794"/>
    </source>
</evidence>
<dbReference type="Proteomes" id="UP000178794">
    <property type="component" value="Unassembled WGS sequence"/>
</dbReference>
<comment type="subcellular location">
    <subcellularLocation>
        <location evidence="1">Membrane</location>
    </subcellularLocation>
</comment>
<sequence length="569" mass="63196">MKKTLIARIYLLSAAFMALALLFVYYLYTIQIRDHAQWVERGEANYIQVEKGVFKRGTIYVTPRIGDPLPAATTESGYILAIDYRELRDHVAAYHALQAIVPTLDREQFFEYAQGKLGWRELERRLSEDAAQQILALKLTGVHVVKTQWRVYPYGSVMARTIGFVGASDQDTILRGRYGVEKAYNENLLRPDTRQNTNLFAELFADVQASSTNVAESADLYTTIEPTVAHLLQNSLRAVHDKYQSEITGGIIMNPKTGEIYAMDALPTYDSNDRRGVPLETLMDPNVLGTYEFGSIIKPLTVAAGIDAGVIGRYTTYNDTGCTTLSTFTICNYDGRARGVTEIQQVLSQSLNMGVVHIQQLLGKDRFRTYFEKLQLGSETGIDAGGEVSGNIRNLQQKNDINYATAAYGQGIATTPIGTIRALATLANGGVLPAPRIGSKLRYLDGEEEAITFPPGDRVFAQETADTLSSMLTTVVDDALRGGKLKIPGYRVAAKTGTAFLTDGKGGYDKERYFHSLFGYFPAHDPKFIILLYTRDPKGVQYASETLAETYMSLVRELISYYEIPPDRQ</sequence>
<dbReference type="InterPro" id="IPR005311">
    <property type="entry name" value="PBP_dimer"/>
</dbReference>
<dbReference type="Gene3D" id="3.30.450.330">
    <property type="match status" value="1"/>
</dbReference>
<name>A0A1F6DDU8_9BACT</name>
<evidence type="ECO:0000313" key="6">
    <source>
        <dbReference type="EMBL" id="OGG59613.1"/>
    </source>
</evidence>
<feature type="domain" description="Penicillin-binding protein dimerisation" evidence="5">
    <location>
        <begin position="56"/>
        <end position="188"/>
    </location>
</feature>
<dbReference type="InterPro" id="IPR050515">
    <property type="entry name" value="Beta-lactam/transpept"/>
</dbReference>
<dbReference type="SUPFAM" id="SSF56519">
    <property type="entry name" value="Penicillin binding protein dimerisation domain"/>
    <property type="match status" value="1"/>
</dbReference>
<feature type="domain" description="Penicillin-binding protein transpeptidase" evidence="4">
    <location>
        <begin position="251"/>
        <end position="548"/>
    </location>
</feature>
<evidence type="ECO:0000256" key="2">
    <source>
        <dbReference type="ARBA" id="ARBA00023136"/>
    </source>
</evidence>
<dbReference type="InterPro" id="IPR012338">
    <property type="entry name" value="Beta-lactam/transpept-like"/>
</dbReference>
<feature type="transmembrane region" description="Helical" evidence="3">
    <location>
        <begin position="9"/>
        <end position="28"/>
    </location>
</feature>
<evidence type="ECO:0008006" key="8">
    <source>
        <dbReference type="Google" id="ProtNLM"/>
    </source>
</evidence>
<dbReference type="EMBL" id="MFLF01000013">
    <property type="protein sequence ID" value="OGG59613.1"/>
    <property type="molecule type" value="Genomic_DNA"/>
</dbReference>
<dbReference type="InterPro" id="IPR036138">
    <property type="entry name" value="PBP_dimer_sf"/>
</dbReference>
<evidence type="ECO:0000259" key="4">
    <source>
        <dbReference type="Pfam" id="PF00905"/>
    </source>
</evidence>
<dbReference type="GO" id="GO:0071555">
    <property type="term" value="P:cell wall organization"/>
    <property type="evidence" value="ECO:0007669"/>
    <property type="project" value="TreeGrafter"/>
</dbReference>
<dbReference type="Gene3D" id="3.90.1310.10">
    <property type="entry name" value="Penicillin-binding protein 2a (Domain 2)"/>
    <property type="match status" value="1"/>
</dbReference>
<dbReference type="PANTHER" id="PTHR30627:SF1">
    <property type="entry name" value="PEPTIDOGLYCAN D,D-TRANSPEPTIDASE FTSI"/>
    <property type="match status" value="1"/>
</dbReference>
<dbReference type="GO" id="GO:0008658">
    <property type="term" value="F:penicillin binding"/>
    <property type="evidence" value="ECO:0007669"/>
    <property type="project" value="InterPro"/>
</dbReference>
<evidence type="ECO:0000256" key="1">
    <source>
        <dbReference type="ARBA" id="ARBA00004370"/>
    </source>
</evidence>
<reference evidence="6 7" key="1">
    <citation type="journal article" date="2016" name="Nat. Commun.">
        <title>Thousands of microbial genomes shed light on interconnected biogeochemical processes in an aquifer system.</title>
        <authorList>
            <person name="Anantharaman K."/>
            <person name="Brown C.T."/>
            <person name="Hug L.A."/>
            <person name="Sharon I."/>
            <person name="Castelle C.J."/>
            <person name="Probst A.J."/>
            <person name="Thomas B.C."/>
            <person name="Singh A."/>
            <person name="Wilkins M.J."/>
            <person name="Karaoz U."/>
            <person name="Brodie E.L."/>
            <person name="Williams K.H."/>
            <person name="Hubbard S.S."/>
            <person name="Banfield J.F."/>
        </authorList>
    </citation>
    <scope>NUCLEOTIDE SEQUENCE [LARGE SCALE GENOMIC DNA]</scope>
</reference>
<dbReference type="Pfam" id="PF03717">
    <property type="entry name" value="PBP_dimer"/>
    <property type="match status" value="1"/>
</dbReference>
<dbReference type="InterPro" id="IPR001460">
    <property type="entry name" value="PCN-bd_Tpept"/>
</dbReference>
<dbReference type="STRING" id="1798492.A3C89_00125"/>